<accession>A0ABT3ZJ50</accession>
<dbReference type="Gene3D" id="3.40.50.150">
    <property type="entry name" value="Vaccinia Virus protein VP39"/>
    <property type="match status" value="1"/>
</dbReference>
<dbReference type="InterPro" id="IPR002052">
    <property type="entry name" value="DNA_methylase_N6_adenine_CS"/>
</dbReference>
<dbReference type="PROSITE" id="PS00092">
    <property type="entry name" value="N6_MTASE"/>
    <property type="match status" value="1"/>
</dbReference>
<keyword evidence="2" id="KW-0489">Methyltransferase</keyword>
<proteinExistence type="inferred from homology"/>
<dbReference type="RefSeq" id="WP_267845862.1">
    <property type="nucleotide sequence ID" value="NZ_JAPMXC010000001.1"/>
</dbReference>
<feature type="domain" description="DNA methylase N-4/N-6" evidence="5">
    <location>
        <begin position="19"/>
        <end position="238"/>
    </location>
</feature>
<dbReference type="EC" id="2.1.1.-" evidence="4"/>
<keyword evidence="3" id="KW-0808">Transferase</keyword>
<keyword evidence="7" id="KW-1185">Reference proteome</keyword>
<dbReference type="InterPro" id="IPR029063">
    <property type="entry name" value="SAM-dependent_MTases_sf"/>
</dbReference>
<evidence type="ECO:0000313" key="6">
    <source>
        <dbReference type="EMBL" id="MCY0386452.1"/>
    </source>
</evidence>
<comment type="similarity">
    <text evidence="1 4">Belongs to the N(4)/N(6)-methyltransferase family.</text>
</comment>
<dbReference type="Pfam" id="PF01555">
    <property type="entry name" value="N6_N4_Mtase"/>
    <property type="match status" value="1"/>
</dbReference>
<evidence type="ECO:0000256" key="2">
    <source>
        <dbReference type="ARBA" id="ARBA00022603"/>
    </source>
</evidence>
<reference evidence="6" key="1">
    <citation type="submission" date="2022-11" db="EMBL/GenBank/DDBJ databases">
        <title>Robbsia betulipollinis sp. nov., isolated from pollen of birch (Betula pendula).</title>
        <authorList>
            <person name="Shi H."/>
            <person name="Ambika Manirajan B."/>
            <person name="Ratering S."/>
            <person name="Geissler-Plaum R."/>
            <person name="Schnell S."/>
        </authorList>
    </citation>
    <scope>NUCLEOTIDE SEQUENCE</scope>
    <source>
        <strain evidence="6">Bb-Pol-6</strain>
    </source>
</reference>
<name>A0ABT3ZJ50_9BURK</name>
<dbReference type="PRINTS" id="PR00508">
    <property type="entry name" value="S21N4MTFRASE"/>
</dbReference>
<evidence type="ECO:0000259" key="5">
    <source>
        <dbReference type="Pfam" id="PF01555"/>
    </source>
</evidence>
<dbReference type="InterPro" id="IPR002941">
    <property type="entry name" value="DNA_methylase_N4/N6"/>
</dbReference>
<dbReference type="SUPFAM" id="SSF53335">
    <property type="entry name" value="S-adenosyl-L-methionine-dependent methyltransferases"/>
    <property type="match status" value="1"/>
</dbReference>
<comment type="caution">
    <text evidence="6">The sequence shown here is derived from an EMBL/GenBank/DDBJ whole genome shotgun (WGS) entry which is preliminary data.</text>
</comment>
<dbReference type="Proteomes" id="UP001082899">
    <property type="component" value="Unassembled WGS sequence"/>
</dbReference>
<dbReference type="EMBL" id="JAPMXC010000001">
    <property type="protein sequence ID" value="MCY0386452.1"/>
    <property type="molecule type" value="Genomic_DNA"/>
</dbReference>
<sequence length="299" mass="33040">MIENLDYCAEVGSIARESVDLIIADPPYGLGKDYGNDSDKLDADDHLEWTEHWLEMSIPLLKPSGSMYIFCSWQFAPEIFSFLKRRMTMINEIVWDRRVPSMGGTTRRFSSVHDNIGLFVRSRHYHFDLDPVRVPYDAATKKARSRKLFAGSKWLEMGYNPKDVWSVSRLHRQHGERVAHPTQKPLEIIERMVLASCPPGGTVLDPFMGSGTTAVACARQGRHFLGYEINADYCALARQRLAALSEPSAQPLQASLRAGAPDPAGHAGAAAAGDALLAEYDDDADDGASSSGIPTHVSY</sequence>
<dbReference type="PANTHER" id="PTHR13370">
    <property type="entry name" value="RNA METHYLASE-RELATED"/>
    <property type="match status" value="1"/>
</dbReference>
<evidence type="ECO:0000313" key="7">
    <source>
        <dbReference type="Proteomes" id="UP001082899"/>
    </source>
</evidence>
<evidence type="ECO:0000256" key="4">
    <source>
        <dbReference type="RuleBase" id="RU362026"/>
    </source>
</evidence>
<dbReference type="PANTHER" id="PTHR13370:SF3">
    <property type="entry name" value="TRNA (GUANINE(10)-N2)-METHYLTRANSFERASE HOMOLOG"/>
    <property type="match status" value="1"/>
</dbReference>
<dbReference type="CDD" id="cd02440">
    <property type="entry name" value="AdoMet_MTases"/>
    <property type="match status" value="1"/>
</dbReference>
<evidence type="ECO:0000256" key="1">
    <source>
        <dbReference type="ARBA" id="ARBA00006594"/>
    </source>
</evidence>
<gene>
    <name evidence="6" type="ORF">OVY01_04185</name>
</gene>
<organism evidence="6 7">
    <name type="scientific">Robbsia betulipollinis</name>
    <dbReference type="NCBI Taxonomy" id="2981849"/>
    <lineage>
        <taxon>Bacteria</taxon>
        <taxon>Pseudomonadati</taxon>
        <taxon>Pseudomonadota</taxon>
        <taxon>Betaproteobacteria</taxon>
        <taxon>Burkholderiales</taxon>
        <taxon>Burkholderiaceae</taxon>
        <taxon>Robbsia</taxon>
    </lineage>
</organism>
<evidence type="ECO:0000256" key="3">
    <source>
        <dbReference type="ARBA" id="ARBA00022679"/>
    </source>
</evidence>
<protein>
    <recommendedName>
        <fullName evidence="4">Methyltransferase</fullName>
        <ecNumber evidence="4">2.1.1.-</ecNumber>
    </recommendedName>
</protein>
<dbReference type="InterPro" id="IPR001091">
    <property type="entry name" value="RM_Methyltransferase"/>
</dbReference>